<feature type="domain" description="BON" evidence="2">
    <location>
        <begin position="2"/>
        <end position="70"/>
    </location>
</feature>
<dbReference type="InterPro" id="IPR014004">
    <property type="entry name" value="Transpt-assoc_nodulatn_dom_bac"/>
</dbReference>
<reference evidence="4" key="1">
    <citation type="journal article" date="2019" name="Int. J. Syst. Evol. Microbiol.">
        <title>The Global Catalogue of Microorganisms (GCM) 10K type strain sequencing project: providing services to taxonomists for standard genome sequencing and annotation.</title>
        <authorList>
            <consortium name="The Broad Institute Genomics Platform"/>
            <consortium name="The Broad Institute Genome Sequencing Center for Infectious Disease"/>
            <person name="Wu L."/>
            <person name="Ma J."/>
        </authorList>
    </citation>
    <scope>NUCLEOTIDE SEQUENCE [LARGE SCALE GENOMIC DNA]</scope>
    <source>
        <strain evidence="4">CGMCC 1.16326</strain>
    </source>
</reference>
<proteinExistence type="predicted"/>
<dbReference type="Pfam" id="PF04972">
    <property type="entry name" value="BON"/>
    <property type="match status" value="3"/>
</dbReference>
<dbReference type="RefSeq" id="WP_291680029.1">
    <property type="nucleotide sequence ID" value="NZ_JBHSLV010000043.1"/>
</dbReference>
<sequence>MDDLSLRDHVLSELEFEPSVNASHIGVAVDDGVVTLSGHVGSYAEKLAAEKIVQRLKGVRAIAQEIEVRFSSDKKTGDDQIAQRALDIIAWDTTIPEEKVKVKVQKGWITLSGEVDWYFQRNAAEAAVRKLSGVTGITNAITIKPRVQAGDIKQRIEKALKRNAELEAENIRVVVSGGRVTLEGQVNAWHERAVAERAAWAAPGVVSVVDHLALT</sequence>
<evidence type="ECO:0000313" key="3">
    <source>
        <dbReference type="EMBL" id="MFC5395261.1"/>
    </source>
</evidence>
<dbReference type="InterPro" id="IPR007055">
    <property type="entry name" value="BON_dom"/>
</dbReference>
<dbReference type="Proteomes" id="UP001596104">
    <property type="component" value="Unassembled WGS sequence"/>
</dbReference>
<keyword evidence="4" id="KW-1185">Reference proteome</keyword>
<feature type="domain" description="BON" evidence="2">
    <location>
        <begin position="148"/>
        <end position="215"/>
    </location>
</feature>
<evidence type="ECO:0000256" key="1">
    <source>
        <dbReference type="ARBA" id="ARBA00022729"/>
    </source>
</evidence>
<dbReference type="Gene3D" id="3.30.1340.30">
    <property type="match status" value="3"/>
</dbReference>
<name>A0ABW0HE10_9HYPH</name>
<dbReference type="EMBL" id="JBHSLV010000043">
    <property type="protein sequence ID" value="MFC5395261.1"/>
    <property type="molecule type" value="Genomic_DNA"/>
</dbReference>
<dbReference type="SMART" id="SM00749">
    <property type="entry name" value="BON"/>
    <property type="match status" value="3"/>
</dbReference>
<protein>
    <submittedName>
        <fullName evidence="3">BON domain-containing protein</fullName>
    </submittedName>
</protein>
<evidence type="ECO:0000313" key="4">
    <source>
        <dbReference type="Proteomes" id="UP001596104"/>
    </source>
</evidence>
<dbReference type="PROSITE" id="PS50914">
    <property type="entry name" value="BON"/>
    <property type="match status" value="3"/>
</dbReference>
<dbReference type="InterPro" id="IPR051686">
    <property type="entry name" value="Lipoprotein_DolP"/>
</dbReference>
<dbReference type="PANTHER" id="PTHR34606">
    <property type="entry name" value="BON DOMAIN-CONTAINING PROTEIN"/>
    <property type="match status" value="1"/>
</dbReference>
<keyword evidence="1" id="KW-0732">Signal</keyword>
<gene>
    <name evidence="3" type="ORF">ACFPPC_21760</name>
</gene>
<dbReference type="PANTHER" id="PTHR34606:SF4">
    <property type="entry name" value="OUTER MEMBRANE LIPOPROTEIN DOLP"/>
    <property type="match status" value="1"/>
</dbReference>
<comment type="caution">
    <text evidence="3">The sequence shown here is derived from an EMBL/GenBank/DDBJ whole genome shotgun (WGS) entry which is preliminary data.</text>
</comment>
<organism evidence="3 4">
    <name type="scientific">Bosea vestrisii</name>
    <dbReference type="NCBI Taxonomy" id="151416"/>
    <lineage>
        <taxon>Bacteria</taxon>
        <taxon>Pseudomonadati</taxon>
        <taxon>Pseudomonadota</taxon>
        <taxon>Alphaproteobacteria</taxon>
        <taxon>Hyphomicrobiales</taxon>
        <taxon>Boseaceae</taxon>
        <taxon>Bosea</taxon>
    </lineage>
</organism>
<accession>A0ABW0HE10</accession>
<evidence type="ECO:0000259" key="2">
    <source>
        <dbReference type="PROSITE" id="PS50914"/>
    </source>
</evidence>
<feature type="domain" description="BON" evidence="2">
    <location>
        <begin position="77"/>
        <end position="145"/>
    </location>
</feature>